<proteinExistence type="predicted"/>
<reference evidence="2 3" key="1">
    <citation type="submission" date="2017-02" db="EMBL/GenBank/DDBJ databases">
        <authorList>
            <person name="Peterson S.W."/>
        </authorList>
    </citation>
    <scope>NUCLEOTIDE SEQUENCE [LARGE SCALE GENOMIC DNA]</scope>
    <source>
        <strain evidence="2 3">LSP_Lj1</strain>
    </source>
</reference>
<keyword evidence="3" id="KW-1185">Reference proteome</keyword>
<evidence type="ECO:0000313" key="2">
    <source>
        <dbReference type="EMBL" id="SJN29652.1"/>
    </source>
</evidence>
<name>A0A1R4JC94_9ACTN</name>
<sequence length="122" mass="12795">MTSRRVLLPLLVLTLCSGCLRPAQPLVEQRDAVLTVHTYGHASGTWTPRTAGRHVLRANCTGKGKLTVEQASGNQTEGVVVSCPGSIEQAALAEVAGQSLRLTVTGDEKSVDGWAQLVSATS</sequence>
<dbReference type="STRING" id="1255658.FM114_06770"/>
<dbReference type="RefSeq" id="WP_094764414.1">
    <property type="nucleotide sequence ID" value="NZ_FUKQ01000025.1"/>
</dbReference>
<evidence type="ECO:0000256" key="1">
    <source>
        <dbReference type="SAM" id="SignalP"/>
    </source>
</evidence>
<organism evidence="2 3">
    <name type="scientific">Luteococcus japonicus LSP_Lj1</name>
    <dbReference type="NCBI Taxonomy" id="1255658"/>
    <lineage>
        <taxon>Bacteria</taxon>
        <taxon>Bacillati</taxon>
        <taxon>Actinomycetota</taxon>
        <taxon>Actinomycetes</taxon>
        <taxon>Propionibacteriales</taxon>
        <taxon>Propionibacteriaceae</taxon>
        <taxon>Luteococcus</taxon>
    </lineage>
</organism>
<dbReference type="AlphaFoldDB" id="A0A1R4JC94"/>
<feature type="chain" id="PRO_5039229429" description="Lipoprotein" evidence="1">
    <location>
        <begin position="23"/>
        <end position="122"/>
    </location>
</feature>
<feature type="signal peptide" evidence="1">
    <location>
        <begin position="1"/>
        <end position="22"/>
    </location>
</feature>
<dbReference type="Proteomes" id="UP000188342">
    <property type="component" value="Unassembled WGS sequence"/>
</dbReference>
<accession>A0A1R4JC94</accession>
<evidence type="ECO:0008006" key="4">
    <source>
        <dbReference type="Google" id="ProtNLM"/>
    </source>
</evidence>
<keyword evidence="1" id="KW-0732">Signal</keyword>
<protein>
    <recommendedName>
        <fullName evidence="4">Lipoprotein</fullName>
    </recommendedName>
</protein>
<evidence type="ECO:0000313" key="3">
    <source>
        <dbReference type="Proteomes" id="UP000188342"/>
    </source>
</evidence>
<dbReference type="EMBL" id="FUKQ01000025">
    <property type="protein sequence ID" value="SJN29652.1"/>
    <property type="molecule type" value="Genomic_DNA"/>
</dbReference>
<gene>
    <name evidence="2" type="ORF">FM114_06770</name>
</gene>